<keyword evidence="1" id="KW-0812">Transmembrane</keyword>
<organism evidence="2 3">
    <name type="scientific">Parvularcula mediterranea</name>
    <dbReference type="NCBI Taxonomy" id="2732508"/>
    <lineage>
        <taxon>Bacteria</taxon>
        <taxon>Pseudomonadati</taxon>
        <taxon>Pseudomonadota</taxon>
        <taxon>Alphaproteobacteria</taxon>
        <taxon>Parvularculales</taxon>
        <taxon>Parvularculaceae</taxon>
        <taxon>Parvularcula</taxon>
    </lineage>
</organism>
<protein>
    <submittedName>
        <fullName evidence="2">Uncharacterized protein</fullName>
    </submittedName>
</protein>
<dbReference type="AlphaFoldDB" id="A0A7Y3RJ01"/>
<keyword evidence="3" id="KW-1185">Reference proteome</keyword>
<evidence type="ECO:0000313" key="3">
    <source>
        <dbReference type="Proteomes" id="UP000536835"/>
    </source>
</evidence>
<name>A0A7Y3RJ01_9PROT</name>
<accession>A0A7Y3RJ01</accession>
<gene>
    <name evidence="2" type="ORF">HK107_01260</name>
</gene>
<reference evidence="2 3" key="1">
    <citation type="submission" date="2020-05" db="EMBL/GenBank/DDBJ databases">
        <title>Parvularcula mediterraneae sp. nov., isolated from polypropylene straw from shallow seawater of the seashore of Laganas in Zakynthos island, Greece.</title>
        <authorList>
            <person name="Szabo I."/>
            <person name="Al-Omari J."/>
            <person name="Rado J."/>
            <person name="Szerdahelyi G.S."/>
        </authorList>
    </citation>
    <scope>NUCLEOTIDE SEQUENCE [LARGE SCALE GENOMIC DNA]</scope>
    <source>
        <strain evidence="2 3">ZS-1/3</strain>
    </source>
</reference>
<keyword evidence="1" id="KW-0472">Membrane</keyword>
<feature type="transmembrane region" description="Helical" evidence="1">
    <location>
        <begin position="59"/>
        <end position="88"/>
    </location>
</feature>
<dbReference type="Proteomes" id="UP000536835">
    <property type="component" value="Unassembled WGS sequence"/>
</dbReference>
<keyword evidence="1" id="KW-1133">Transmembrane helix</keyword>
<proteinExistence type="predicted"/>
<sequence length="105" mass="11262">MRALGFIIKTVLIAALPVLIYGAIFMVGYVLSDLGACETVPGGFLECANGDHFGDVLNFAYLSVFFVPPFLFLWVVGVLIIGMLIGLFRLMRSGKSADANVNADS</sequence>
<feature type="transmembrane region" description="Helical" evidence="1">
    <location>
        <begin position="12"/>
        <end position="31"/>
    </location>
</feature>
<comment type="caution">
    <text evidence="2">The sequence shown here is derived from an EMBL/GenBank/DDBJ whole genome shotgun (WGS) entry which is preliminary data.</text>
</comment>
<evidence type="ECO:0000313" key="2">
    <source>
        <dbReference type="EMBL" id="NNU14950.1"/>
    </source>
</evidence>
<evidence type="ECO:0000256" key="1">
    <source>
        <dbReference type="SAM" id="Phobius"/>
    </source>
</evidence>
<dbReference type="EMBL" id="JABFCX010000002">
    <property type="protein sequence ID" value="NNU14950.1"/>
    <property type="molecule type" value="Genomic_DNA"/>
</dbReference>
<dbReference type="RefSeq" id="WP_173196024.1">
    <property type="nucleotide sequence ID" value="NZ_JABFCX010000002.1"/>
</dbReference>